<evidence type="ECO:0000256" key="2">
    <source>
        <dbReference type="ARBA" id="ARBA00022679"/>
    </source>
</evidence>
<dbReference type="Pfam" id="PF01555">
    <property type="entry name" value="N6_N4_Mtase"/>
    <property type="match status" value="2"/>
</dbReference>
<reference evidence="4" key="1">
    <citation type="submission" date="2013-08" db="EMBL/GenBank/DDBJ databases">
        <authorList>
            <person name="Mendez C."/>
            <person name="Richter M."/>
            <person name="Ferrer M."/>
            <person name="Sanchez J."/>
        </authorList>
    </citation>
    <scope>NUCLEOTIDE SEQUENCE</scope>
</reference>
<evidence type="ECO:0000256" key="1">
    <source>
        <dbReference type="ARBA" id="ARBA00022603"/>
    </source>
</evidence>
<dbReference type="GO" id="GO:0003677">
    <property type="term" value="F:DNA binding"/>
    <property type="evidence" value="ECO:0007669"/>
    <property type="project" value="InterPro"/>
</dbReference>
<feature type="domain" description="DNA methylase N-4/N-6" evidence="3">
    <location>
        <begin position="188"/>
        <end position="223"/>
    </location>
</feature>
<feature type="domain" description="DNA methylase N-4/N-6" evidence="3">
    <location>
        <begin position="1"/>
        <end position="118"/>
    </location>
</feature>
<dbReference type="AlphaFoldDB" id="T1BIB1"/>
<organism evidence="4">
    <name type="scientific">mine drainage metagenome</name>
    <dbReference type="NCBI Taxonomy" id="410659"/>
    <lineage>
        <taxon>unclassified sequences</taxon>
        <taxon>metagenomes</taxon>
        <taxon>ecological metagenomes</taxon>
    </lineage>
</organism>
<keyword evidence="2" id="KW-0808">Transferase</keyword>
<evidence type="ECO:0000313" key="4">
    <source>
        <dbReference type="EMBL" id="EQD72691.1"/>
    </source>
</evidence>
<evidence type="ECO:0000259" key="3">
    <source>
        <dbReference type="Pfam" id="PF01555"/>
    </source>
</evidence>
<dbReference type="InterPro" id="IPR001091">
    <property type="entry name" value="RM_Methyltransferase"/>
</dbReference>
<dbReference type="GO" id="GO:0008170">
    <property type="term" value="F:N-methyltransferase activity"/>
    <property type="evidence" value="ECO:0007669"/>
    <property type="project" value="InterPro"/>
</dbReference>
<protein>
    <submittedName>
        <fullName evidence="4">DNA methylase N-4/N-6 domain protein</fullName>
    </submittedName>
</protein>
<name>T1BIB1_9ZZZZ</name>
<dbReference type="InterPro" id="IPR029063">
    <property type="entry name" value="SAM-dependent_MTases_sf"/>
</dbReference>
<dbReference type="EMBL" id="AUZY01002232">
    <property type="protein sequence ID" value="EQD72691.1"/>
    <property type="molecule type" value="Genomic_DNA"/>
</dbReference>
<gene>
    <name evidence="4" type="ORF">B1B_03618</name>
</gene>
<dbReference type="SUPFAM" id="SSF53335">
    <property type="entry name" value="S-adenosyl-L-methionine-dependent methyltransferases"/>
    <property type="match status" value="1"/>
</dbReference>
<dbReference type="PRINTS" id="PR00508">
    <property type="entry name" value="S21N4MTFRASE"/>
</dbReference>
<comment type="caution">
    <text evidence="4">The sequence shown here is derived from an EMBL/GenBank/DDBJ whole genome shotgun (WGS) entry which is preliminary data.</text>
</comment>
<sequence length="242" mass="26765">MPEPTRDRPTRSHEYVFLLTKSRRYFYDAEAVREPLRESSLRRLRHHLPNPVDNPAYQSKHPKGDFRRFPMLMNTDPAGRNLRSVWQIATHPYRGAHFATFPEALPEICIRAGTSEKGACASCGAPWVHKVRAEGGGIGHDWHPEKSLAMGRGQGIAAPGIHDGTYRRIDLGFRKACSCSTRRVVPCVVLDPFMGSGTVLAVACRLGRRSAGIDLNPEYAILARERIGLATTTAPETGEAPA</sequence>
<dbReference type="InterPro" id="IPR002941">
    <property type="entry name" value="DNA_methylase_N4/N6"/>
</dbReference>
<keyword evidence="1 4" id="KW-0489">Methyltransferase</keyword>
<accession>T1BIB1</accession>
<proteinExistence type="predicted"/>
<reference evidence="4" key="2">
    <citation type="journal article" date="2014" name="ISME J.">
        <title>Microbial stratification in low pH oxic and suboxic macroscopic growths along an acid mine drainage.</title>
        <authorList>
            <person name="Mendez-Garcia C."/>
            <person name="Mesa V."/>
            <person name="Sprenger R.R."/>
            <person name="Richter M."/>
            <person name="Diez M.S."/>
            <person name="Solano J."/>
            <person name="Bargiela R."/>
            <person name="Golyshina O.V."/>
            <person name="Manteca A."/>
            <person name="Ramos J.L."/>
            <person name="Gallego J.R."/>
            <person name="Llorente I."/>
            <person name="Martins Dos Santos V.A."/>
            <person name="Jensen O.N."/>
            <person name="Pelaez A.I."/>
            <person name="Sanchez J."/>
            <person name="Ferrer M."/>
        </authorList>
    </citation>
    <scope>NUCLEOTIDE SEQUENCE</scope>
</reference>
<dbReference type="Gene3D" id="3.40.50.150">
    <property type="entry name" value="Vaccinia Virus protein VP39"/>
    <property type="match status" value="2"/>
</dbReference>
<dbReference type="GO" id="GO:0032259">
    <property type="term" value="P:methylation"/>
    <property type="evidence" value="ECO:0007669"/>
    <property type="project" value="UniProtKB-KW"/>
</dbReference>